<reference evidence="2" key="1">
    <citation type="journal article" date="2019" name="Int. J. Syst. Evol. Microbiol.">
        <title>The Global Catalogue of Microorganisms (GCM) 10K type strain sequencing project: providing services to taxonomists for standard genome sequencing and annotation.</title>
        <authorList>
            <consortium name="The Broad Institute Genomics Platform"/>
            <consortium name="The Broad Institute Genome Sequencing Center for Infectious Disease"/>
            <person name="Wu L."/>
            <person name="Ma J."/>
        </authorList>
    </citation>
    <scope>NUCLEOTIDE SEQUENCE [LARGE SCALE GENOMIC DNA]</scope>
    <source>
        <strain evidence="2">CCUG 60559</strain>
    </source>
</reference>
<accession>A0ABW2IQ94</accession>
<comment type="caution">
    <text evidence="1">The sequence shown here is derived from an EMBL/GenBank/DDBJ whole genome shotgun (WGS) entry which is preliminary data.</text>
</comment>
<dbReference type="NCBIfam" id="NF038324">
    <property type="entry name" value="DrmB_fam"/>
    <property type="match status" value="1"/>
</dbReference>
<gene>
    <name evidence="1" type="primary">drmB</name>
    <name evidence="1" type="ORF">ACFQQA_00900</name>
</gene>
<protein>
    <submittedName>
        <fullName evidence="1">DrmB family protein</fullName>
    </submittedName>
</protein>
<proteinExistence type="predicted"/>
<dbReference type="RefSeq" id="WP_100688892.1">
    <property type="nucleotide sequence ID" value="NZ_JBHTBD010000001.1"/>
</dbReference>
<keyword evidence="2" id="KW-1185">Reference proteome</keyword>
<name>A0ABW2IQ94_9GAMM</name>
<dbReference type="Proteomes" id="UP001596506">
    <property type="component" value="Unassembled WGS sequence"/>
</dbReference>
<evidence type="ECO:0000313" key="2">
    <source>
        <dbReference type="Proteomes" id="UP001596506"/>
    </source>
</evidence>
<organism evidence="1 2">
    <name type="scientific">Marinobacter aromaticivorans</name>
    <dbReference type="NCBI Taxonomy" id="1494078"/>
    <lineage>
        <taxon>Bacteria</taxon>
        <taxon>Pseudomonadati</taxon>
        <taxon>Pseudomonadota</taxon>
        <taxon>Gammaproteobacteria</taxon>
        <taxon>Pseudomonadales</taxon>
        <taxon>Marinobacteraceae</taxon>
        <taxon>Marinobacter</taxon>
    </lineage>
</organism>
<dbReference type="EMBL" id="JBHTBD010000001">
    <property type="protein sequence ID" value="MFC7293272.1"/>
    <property type="molecule type" value="Genomic_DNA"/>
</dbReference>
<dbReference type="InterPro" id="IPR047721">
    <property type="entry name" value="DrmB"/>
</dbReference>
<sequence length="626" mass="70463">MKGEIRRAQLIQTFGVGAIVDANGETFVVKDTTYWDARERIECARLSRLIQGKSLRTFSGNANEEEAVPVERFPRWYYCPACNRMRKISKKEDYENEDGACPRCKNAECKHKPEMIPMRFVAYCSNGHLTEINWWEWVHQKASAAENGQCKDKDSLKFTSGGRAGGDFLEMKVKCDKCGLEKDLSDIQRQVAKPNVVEGYGQSCYGRQPWQRFEDREACKAQMKIEPRGSSSIHRSLVLSALDIEEGVHSQLKSEISPEARAAIEKKCQKLIERSQGTRQILQTKVIQKSEDIQDQLANIAEIFSDDEDELIEYGFQFLLNELTTAAPELEEAEDAQLELLDAEYALLAQGKDIEQPNFKVFFNDCSEDADPILSRVFSRIGQVKRLREVRAFKGFVRGEGKTELSPDLGGNQNWVPAIEAFGEGIYFEFNQNTLTTWLEKSGQQVRQALTKQLNALEKLQERVKIGVVEDPIFILAHTVAHILIRDLTFRSGYSSSALRERIFCVPDEKRAGILIYTTDTDTEGTLGGLVDQARPEIQFHLVRNLSNLTSWCSADPVCRETKESGFQGVNQAACHCCALVSETSCGHQNAGLNRLLLSGMGEKFGEPLGFLSFVEEAAREDANVC</sequence>
<evidence type="ECO:0000313" key="1">
    <source>
        <dbReference type="EMBL" id="MFC7293272.1"/>
    </source>
</evidence>